<sequence>MAGLSVGGVVPRSAVVDAGVLIAFLDPDDAHHDWAVRVVRTLGPGQARITALTLAEAMVHPAMAGRAEEARAGVRSLGVDVLPLTDDDVLPLAGLRASSRLRMPDAVVLHAAIRASAAVATTDRSLARSAVGAGLPLYAPFRVLAPG</sequence>
<keyword evidence="6" id="KW-0800">Toxin</keyword>
<evidence type="ECO:0000256" key="6">
    <source>
        <dbReference type="HAMAP-Rule" id="MF_00265"/>
    </source>
</evidence>
<evidence type="ECO:0000256" key="4">
    <source>
        <dbReference type="ARBA" id="ARBA00022801"/>
    </source>
</evidence>
<evidence type="ECO:0000313" key="9">
    <source>
        <dbReference type="Proteomes" id="UP000031030"/>
    </source>
</evidence>
<reference evidence="8 9" key="1">
    <citation type="submission" date="2014-11" db="EMBL/GenBank/DDBJ databases">
        <title>Genome sequence of Microbacterium mangrovi MUSC 115(T).</title>
        <authorList>
            <person name="Lee L.-H."/>
        </authorList>
    </citation>
    <scope>NUCLEOTIDE SEQUENCE [LARGE SCALE GENOMIC DNA]</scope>
    <source>
        <strain evidence="8 9">MUSC 115</strain>
    </source>
</reference>
<comment type="caution">
    <text evidence="8">The sequence shown here is derived from an EMBL/GenBank/DDBJ whole genome shotgun (WGS) entry which is preliminary data.</text>
</comment>
<dbReference type="SUPFAM" id="SSF88723">
    <property type="entry name" value="PIN domain-like"/>
    <property type="match status" value="1"/>
</dbReference>
<evidence type="ECO:0000256" key="5">
    <source>
        <dbReference type="ARBA" id="ARBA00022842"/>
    </source>
</evidence>
<keyword evidence="4 6" id="KW-0378">Hydrolase</keyword>
<dbReference type="EC" id="3.1.-.-" evidence="6"/>
<gene>
    <name evidence="6" type="primary">vapC</name>
    <name evidence="8" type="ORF">LK09_01515</name>
</gene>
<feature type="domain" description="PIN" evidence="7">
    <location>
        <begin position="15"/>
        <end position="128"/>
    </location>
</feature>
<dbReference type="InterPro" id="IPR029060">
    <property type="entry name" value="PIN-like_dom_sf"/>
</dbReference>
<dbReference type="GO" id="GO:0016787">
    <property type="term" value="F:hydrolase activity"/>
    <property type="evidence" value="ECO:0007669"/>
    <property type="project" value="UniProtKB-KW"/>
</dbReference>
<comment type="similarity">
    <text evidence="6">Belongs to the PINc/VapC protein family.</text>
</comment>
<comment type="cofactor">
    <cofactor evidence="6">
        <name>Mg(2+)</name>
        <dbReference type="ChEBI" id="CHEBI:18420"/>
    </cofactor>
</comment>
<dbReference type="GO" id="GO:0004540">
    <property type="term" value="F:RNA nuclease activity"/>
    <property type="evidence" value="ECO:0007669"/>
    <property type="project" value="InterPro"/>
</dbReference>
<feature type="binding site" evidence="6">
    <location>
        <position position="105"/>
    </location>
    <ligand>
        <name>Mg(2+)</name>
        <dbReference type="ChEBI" id="CHEBI:18420"/>
    </ligand>
</feature>
<dbReference type="Proteomes" id="UP000031030">
    <property type="component" value="Unassembled WGS sequence"/>
</dbReference>
<keyword evidence="3 6" id="KW-0479">Metal-binding</keyword>
<keyword evidence="1 6" id="KW-1277">Toxin-antitoxin system</keyword>
<keyword evidence="9" id="KW-1185">Reference proteome</keyword>
<dbReference type="RefSeq" id="WP_039394661.1">
    <property type="nucleotide sequence ID" value="NZ_JTDK01000001.1"/>
</dbReference>
<dbReference type="InterPro" id="IPR022907">
    <property type="entry name" value="VapC_family"/>
</dbReference>
<keyword evidence="5 6" id="KW-0460">Magnesium</keyword>
<name>A0A0B2A901_9MICO</name>
<feature type="binding site" evidence="6">
    <location>
        <position position="17"/>
    </location>
    <ligand>
        <name>Mg(2+)</name>
        <dbReference type="ChEBI" id="CHEBI:18420"/>
    </ligand>
</feature>
<accession>A0A0B2A901</accession>
<keyword evidence="2 6" id="KW-0540">Nuclease</keyword>
<comment type="function">
    <text evidence="6">Toxic component of a toxin-antitoxin (TA) system. An RNase.</text>
</comment>
<protein>
    <recommendedName>
        <fullName evidence="6">Ribonuclease VapC</fullName>
        <shortName evidence="6">RNase VapC</shortName>
        <ecNumber evidence="6">3.1.-.-</ecNumber>
    </recommendedName>
    <alternativeName>
        <fullName evidence="6">Toxin VapC</fullName>
    </alternativeName>
</protein>
<dbReference type="CDD" id="cd09854">
    <property type="entry name" value="PIN_VapC-like"/>
    <property type="match status" value="1"/>
</dbReference>
<evidence type="ECO:0000259" key="7">
    <source>
        <dbReference type="Pfam" id="PF01850"/>
    </source>
</evidence>
<evidence type="ECO:0000256" key="2">
    <source>
        <dbReference type="ARBA" id="ARBA00022722"/>
    </source>
</evidence>
<dbReference type="GO" id="GO:0090729">
    <property type="term" value="F:toxin activity"/>
    <property type="evidence" value="ECO:0007669"/>
    <property type="project" value="UniProtKB-KW"/>
</dbReference>
<dbReference type="GO" id="GO:0000287">
    <property type="term" value="F:magnesium ion binding"/>
    <property type="evidence" value="ECO:0007669"/>
    <property type="project" value="UniProtKB-UniRule"/>
</dbReference>
<evidence type="ECO:0000256" key="3">
    <source>
        <dbReference type="ARBA" id="ARBA00022723"/>
    </source>
</evidence>
<dbReference type="Pfam" id="PF01850">
    <property type="entry name" value="PIN"/>
    <property type="match status" value="1"/>
</dbReference>
<organism evidence="8 9">
    <name type="scientific">Microbacterium mangrovi</name>
    <dbReference type="NCBI Taxonomy" id="1348253"/>
    <lineage>
        <taxon>Bacteria</taxon>
        <taxon>Bacillati</taxon>
        <taxon>Actinomycetota</taxon>
        <taxon>Actinomycetes</taxon>
        <taxon>Micrococcales</taxon>
        <taxon>Microbacteriaceae</taxon>
        <taxon>Microbacterium</taxon>
    </lineage>
</organism>
<dbReference type="AlphaFoldDB" id="A0A0B2A901"/>
<dbReference type="InterPro" id="IPR002716">
    <property type="entry name" value="PIN_dom"/>
</dbReference>
<dbReference type="HAMAP" id="MF_00265">
    <property type="entry name" value="VapC_Nob1"/>
    <property type="match status" value="1"/>
</dbReference>
<dbReference type="OrthoDB" id="3696351at2"/>
<dbReference type="Gene3D" id="3.40.50.1010">
    <property type="entry name" value="5'-nuclease"/>
    <property type="match status" value="1"/>
</dbReference>
<evidence type="ECO:0000256" key="1">
    <source>
        <dbReference type="ARBA" id="ARBA00022649"/>
    </source>
</evidence>
<proteinExistence type="inferred from homology"/>
<evidence type="ECO:0000313" key="8">
    <source>
        <dbReference type="EMBL" id="KHL00049.1"/>
    </source>
</evidence>
<dbReference type="EMBL" id="JTDK01000001">
    <property type="protein sequence ID" value="KHL00049.1"/>
    <property type="molecule type" value="Genomic_DNA"/>
</dbReference>